<reference evidence="3 4" key="1">
    <citation type="submission" date="2019-06" db="EMBL/GenBank/DDBJ databases">
        <title>Whole genome shotgun sequence of Microbacterium liquefaciens NBRC 15037.</title>
        <authorList>
            <person name="Hosoyama A."/>
            <person name="Uohara A."/>
            <person name="Ohji S."/>
            <person name="Ichikawa N."/>
        </authorList>
    </citation>
    <scope>NUCLEOTIDE SEQUENCE [LARGE SCALE GENOMIC DNA]</scope>
    <source>
        <strain evidence="3 4">NBRC 15037</strain>
    </source>
</reference>
<dbReference type="EMBL" id="BJNQ01000022">
    <property type="protein sequence ID" value="GEC76581.1"/>
    <property type="molecule type" value="Genomic_DNA"/>
</dbReference>
<proteinExistence type="predicted"/>
<dbReference type="AlphaFoldDB" id="A0A4Y4B7N1"/>
<evidence type="ECO:0008006" key="5">
    <source>
        <dbReference type="Google" id="ProtNLM"/>
    </source>
</evidence>
<gene>
    <name evidence="3" type="ORF">MLI01_27260</name>
</gene>
<sequence length="383" mass="41458">MMKMRTRRALMLAGSAVALSVALSGCSALNGILGGGSGDANRDEESGQVTESSNVGVFSVKLGDCMLDTGSGTMTEANILPCTDPHDQEVYYEITMPDGEFSDTDIDAATQECIGDAYTTFVGVAYQDSAFDVTTLVPTKDSWERNNDRVIQSASSSTRLGRPRVRWPAPRADPPSQKRASPSGGALFVVPRGSAVRRTQREPGGDAIVGVRQRQPDQVLDPSDPRGQRLPVDPQPRGALTPGAVRGEEDAQGLDELGLLLDAAQWIQKPTDPLRLVRIQLSEHERHRRDRCVADDALPTRTSRLAGLSGLVDTAGERIRRGRAPEAEIERRGEGLRPMSDLLRMTLAHDAADESSLRGEDMLGPEFVEPQREQVLDVHSARA</sequence>
<protein>
    <recommendedName>
        <fullName evidence="5">Septum formation-related domain-containing protein</fullName>
    </recommendedName>
</protein>
<accession>A0A4Y4B7N1</accession>
<evidence type="ECO:0000256" key="1">
    <source>
        <dbReference type="SAM" id="MobiDB-lite"/>
    </source>
</evidence>
<feature type="chain" id="PRO_5039042059" description="Septum formation-related domain-containing protein" evidence="2">
    <location>
        <begin position="25"/>
        <end position="383"/>
    </location>
</feature>
<dbReference type="Proteomes" id="UP000317410">
    <property type="component" value="Unassembled WGS sequence"/>
</dbReference>
<keyword evidence="2" id="KW-0732">Signal</keyword>
<feature type="region of interest" description="Disordered" evidence="1">
    <location>
        <begin position="147"/>
        <end position="244"/>
    </location>
</feature>
<feature type="signal peptide" evidence="2">
    <location>
        <begin position="1"/>
        <end position="24"/>
    </location>
</feature>
<organism evidence="3 4">
    <name type="scientific">Microbacterium maritypicum</name>
    <name type="common">Microbacterium liquefaciens</name>
    <dbReference type="NCBI Taxonomy" id="33918"/>
    <lineage>
        <taxon>Bacteria</taxon>
        <taxon>Bacillati</taxon>
        <taxon>Actinomycetota</taxon>
        <taxon>Actinomycetes</taxon>
        <taxon>Micrococcales</taxon>
        <taxon>Microbacteriaceae</taxon>
        <taxon>Microbacterium</taxon>
    </lineage>
</organism>
<evidence type="ECO:0000313" key="4">
    <source>
        <dbReference type="Proteomes" id="UP000317410"/>
    </source>
</evidence>
<name>A0A4Y4B7N1_MICMQ</name>
<evidence type="ECO:0000313" key="3">
    <source>
        <dbReference type="EMBL" id="GEC76581.1"/>
    </source>
</evidence>
<evidence type="ECO:0000256" key="2">
    <source>
        <dbReference type="SAM" id="SignalP"/>
    </source>
</evidence>
<comment type="caution">
    <text evidence="3">The sequence shown here is derived from an EMBL/GenBank/DDBJ whole genome shotgun (WGS) entry which is preliminary data.</text>
</comment>
<dbReference type="PROSITE" id="PS51257">
    <property type="entry name" value="PROKAR_LIPOPROTEIN"/>
    <property type="match status" value="1"/>
</dbReference>
<feature type="compositionally biased region" description="Polar residues" evidence="1">
    <location>
        <begin position="149"/>
        <end position="159"/>
    </location>
</feature>